<sequence length="62" mass="7062">MRAGAGYLFISHDLKVVRALRRRVCLRQHGKVDEQGPARDVPENPQTEYTKRLVKAAFEIVA</sequence>
<accession>A0A7W6KNJ1</accession>
<dbReference type="EMBL" id="JACIDZ010000025">
    <property type="protein sequence ID" value="MBB4124551.1"/>
    <property type="molecule type" value="Genomic_DNA"/>
</dbReference>
<proteinExistence type="inferred from homology"/>
<evidence type="ECO:0000256" key="4">
    <source>
        <dbReference type="ARBA" id="ARBA00022840"/>
    </source>
</evidence>
<keyword evidence="4" id="KW-0067">ATP-binding</keyword>
<dbReference type="SUPFAM" id="SSF52540">
    <property type="entry name" value="P-loop containing nucleoside triphosphate hydrolases"/>
    <property type="match status" value="1"/>
</dbReference>
<evidence type="ECO:0000313" key="6">
    <source>
        <dbReference type="Proteomes" id="UP000530571"/>
    </source>
</evidence>
<evidence type="ECO:0000256" key="3">
    <source>
        <dbReference type="ARBA" id="ARBA00022741"/>
    </source>
</evidence>
<dbReference type="PANTHER" id="PTHR43776">
    <property type="entry name" value="TRANSPORT ATP-BINDING PROTEIN"/>
    <property type="match status" value="1"/>
</dbReference>
<reference evidence="5 6" key="1">
    <citation type="submission" date="2020-08" db="EMBL/GenBank/DDBJ databases">
        <title>Genomic Encyclopedia of Type Strains, Phase IV (KMG-IV): sequencing the most valuable type-strain genomes for metagenomic binning, comparative biology and taxonomic classification.</title>
        <authorList>
            <person name="Goeker M."/>
        </authorList>
    </citation>
    <scope>NUCLEOTIDE SEQUENCE [LARGE SCALE GENOMIC DNA]</scope>
    <source>
        <strain evidence="5 6">DSM 28101</strain>
    </source>
</reference>
<evidence type="ECO:0000256" key="1">
    <source>
        <dbReference type="ARBA" id="ARBA00005417"/>
    </source>
</evidence>
<dbReference type="AlphaFoldDB" id="A0A7W6KNJ1"/>
<organism evidence="5 6">
    <name type="scientific">Martelella radicis</name>
    <dbReference type="NCBI Taxonomy" id="1397476"/>
    <lineage>
        <taxon>Bacteria</taxon>
        <taxon>Pseudomonadati</taxon>
        <taxon>Pseudomonadota</taxon>
        <taxon>Alphaproteobacteria</taxon>
        <taxon>Hyphomicrobiales</taxon>
        <taxon>Aurantimonadaceae</taxon>
        <taxon>Martelella</taxon>
    </lineage>
</organism>
<keyword evidence="2" id="KW-0813">Transport</keyword>
<evidence type="ECO:0000313" key="5">
    <source>
        <dbReference type="EMBL" id="MBB4124551.1"/>
    </source>
</evidence>
<dbReference type="InterPro" id="IPR027417">
    <property type="entry name" value="P-loop_NTPase"/>
</dbReference>
<comment type="caution">
    <text evidence="5">The sequence shown here is derived from an EMBL/GenBank/DDBJ whole genome shotgun (WGS) entry which is preliminary data.</text>
</comment>
<gene>
    <name evidence="5" type="ORF">GGR30_004511</name>
</gene>
<keyword evidence="6" id="KW-1185">Reference proteome</keyword>
<protein>
    <submittedName>
        <fullName evidence="5">ABC-type microcin C transport system duplicated ATPase subunit YejF</fullName>
    </submittedName>
</protein>
<dbReference type="Gene3D" id="3.40.50.300">
    <property type="entry name" value="P-loop containing nucleotide triphosphate hydrolases"/>
    <property type="match status" value="1"/>
</dbReference>
<dbReference type="Proteomes" id="UP000530571">
    <property type="component" value="Unassembled WGS sequence"/>
</dbReference>
<dbReference type="PANTHER" id="PTHR43776:SF7">
    <property type="entry name" value="D,D-DIPEPTIDE TRANSPORT ATP-BINDING PROTEIN DDPF-RELATED"/>
    <property type="match status" value="1"/>
</dbReference>
<name>A0A7W6KNJ1_9HYPH</name>
<keyword evidence="3" id="KW-0547">Nucleotide-binding</keyword>
<dbReference type="InterPro" id="IPR050319">
    <property type="entry name" value="ABC_transp_ATP-bind"/>
</dbReference>
<evidence type="ECO:0000256" key="2">
    <source>
        <dbReference type="ARBA" id="ARBA00022448"/>
    </source>
</evidence>
<dbReference type="GO" id="GO:0005524">
    <property type="term" value="F:ATP binding"/>
    <property type="evidence" value="ECO:0007669"/>
    <property type="project" value="UniProtKB-KW"/>
</dbReference>
<comment type="similarity">
    <text evidence="1">Belongs to the ABC transporter superfamily.</text>
</comment>